<organism evidence="1">
    <name type="scientific">Podoviridae sp. ctsNK10</name>
    <dbReference type="NCBI Taxonomy" id="2826582"/>
    <lineage>
        <taxon>Viruses</taxon>
        <taxon>Duplodnaviria</taxon>
        <taxon>Heunggongvirae</taxon>
        <taxon>Uroviricota</taxon>
        <taxon>Caudoviricetes</taxon>
    </lineage>
</organism>
<sequence length="42" mass="5180">MKKSSELMTRSKIKMTPMQKNQLHLLQKKLLHHHQFRIKRII</sequence>
<evidence type="ECO:0000313" key="1">
    <source>
        <dbReference type="EMBL" id="DAD95293.1"/>
    </source>
</evidence>
<proteinExistence type="predicted"/>
<protein>
    <submittedName>
        <fullName evidence="1">Uncharacterized protein</fullName>
    </submittedName>
</protein>
<dbReference type="EMBL" id="BK015191">
    <property type="protein sequence ID" value="DAD95293.1"/>
    <property type="molecule type" value="Genomic_DNA"/>
</dbReference>
<reference evidence="1" key="1">
    <citation type="journal article" date="2021" name="Proc. Natl. Acad. Sci. U.S.A.">
        <title>A Catalog of Tens of Thousands of Viruses from Human Metagenomes Reveals Hidden Associations with Chronic Diseases.</title>
        <authorList>
            <person name="Tisza M.J."/>
            <person name="Buck C.B."/>
        </authorList>
    </citation>
    <scope>NUCLEOTIDE SEQUENCE</scope>
    <source>
        <strain evidence="1">CtsNK10</strain>
    </source>
</reference>
<accession>A0A8S5NKG2</accession>
<name>A0A8S5NKG2_9CAUD</name>